<dbReference type="Pfam" id="PF00589">
    <property type="entry name" value="Phage_integrase"/>
    <property type="match status" value="1"/>
</dbReference>
<dbReference type="EMBL" id="VSSQ01000429">
    <property type="protein sequence ID" value="MPL94467.1"/>
    <property type="molecule type" value="Genomic_DNA"/>
</dbReference>
<dbReference type="PANTHER" id="PTHR30349">
    <property type="entry name" value="PHAGE INTEGRASE-RELATED"/>
    <property type="match status" value="1"/>
</dbReference>
<dbReference type="NCBIfam" id="NF040815">
    <property type="entry name" value="recomb_XerA_Arch"/>
    <property type="match status" value="1"/>
</dbReference>
<dbReference type="PROSITE" id="PS51898">
    <property type="entry name" value="TYR_RECOMBINASE"/>
    <property type="match status" value="1"/>
</dbReference>
<dbReference type="InterPro" id="IPR010998">
    <property type="entry name" value="Integrase_recombinase_N"/>
</dbReference>
<dbReference type="Pfam" id="PF13495">
    <property type="entry name" value="Phage_int_SAM_4"/>
    <property type="match status" value="1"/>
</dbReference>
<evidence type="ECO:0000256" key="2">
    <source>
        <dbReference type="ARBA" id="ARBA00022908"/>
    </source>
</evidence>
<keyword evidence="2" id="KW-0229">DNA integration</keyword>
<dbReference type="SUPFAM" id="SSF56349">
    <property type="entry name" value="DNA breaking-rejoining enzymes"/>
    <property type="match status" value="1"/>
</dbReference>
<dbReference type="Gene3D" id="1.10.150.130">
    <property type="match status" value="1"/>
</dbReference>
<evidence type="ECO:0000256" key="3">
    <source>
        <dbReference type="ARBA" id="ARBA00023125"/>
    </source>
</evidence>
<feature type="domain" description="Tyr recombinase" evidence="5">
    <location>
        <begin position="88"/>
        <end position="261"/>
    </location>
</feature>
<dbReference type="InterPro" id="IPR011010">
    <property type="entry name" value="DNA_brk_join_enz"/>
</dbReference>
<dbReference type="InterPro" id="IPR013762">
    <property type="entry name" value="Integrase-like_cat_sf"/>
</dbReference>
<keyword evidence="4" id="KW-0233">DNA recombination</keyword>
<proteinExistence type="inferred from homology"/>
<evidence type="ECO:0000259" key="5">
    <source>
        <dbReference type="PROSITE" id="PS51898"/>
    </source>
</evidence>
<evidence type="ECO:0000256" key="1">
    <source>
        <dbReference type="ARBA" id="ARBA00008857"/>
    </source>
</evidence>
<evidence type="ECO:0000256" key="4">
    <source>
        <dbReference type="ARBA" id="ARBA00023172"/>
    </source>
</evidence>
<accession>A0A644VT56</accession>
<comment type="similarity">
    <text evidence="1">Belongs to the 'phage' integrase family.</text>
</comment>
<gene>
    <name evidence="6" type="ORF">SDC9_40621</name>
</gene>
<dbReference type="InterPro" id="IPR004107">
    <property type="entry name" value="Integrase_SAM-like_N"/>
</dbReference>
<name>A0A644VT56_9ZZZZ</name>
<dbReference type="GO" id="GO:0003677">
    <property type="term" value="F:DNA binding"/>
    <property type="evidence" value="ECO:0007669"/>
    <property type="project" value="UniProtKB-KW"/>
</dbReference>
<comment type="caution">
    <text evidence="6">The sequence shown here is derived from an EMBL/GenBank/DDBJ whole genome shotgun (WGS) entry which is preliminary data.</text>
</comment>
<sequence>MLHKRYSDRTIKTYTEAAKSFLMFIHPKPAAEANNSDIVRYVNDHILKNKLSFSYQNQLVNACKLYFREVVHCRLDVDKLERPRREHKLPNVLSKEEVKAILEAPANSKHRAMLSLIYACGLRRSELLNLKPQDIDSKRHLLIIRNAKGRKDRVVPISDKLIEMLREYYKMYKPKTWLFEGQNTGEQYSEQSLQSVLKQAVAKSNIRKPVTLHWLRHSYATHLLESGTDLRFIQELLGHKSSKTTEIYTHVTEKSIQKIKSPFAYL</sequence>
<evidence type="ECO:0000313" key="6">
    <source>
        <dbReference type="EMBL" id="MPL94467.1"/>
    </source>
</evidence>
<protein>
    <submittedName>
        <fullName evidence="6">IS91 family transposase ISMno24</fullName>
    </submittedName>
</protein>
<keyword evidence="3" id="KW-0238">DNA-binding</keyword>
<dbReference type="Gene3D" id="1.10.443.10">
    <property type="entry name" value="Intergrase catalytic core"/>
    <property type="match status" value="1"/>
</dbReference>
<dbReference type="InterPro" id="IPR002104">
    <property type="entry name" value="Integrase_catalytic"/>
</dbReference>
<dbReference type="AlphaFoldDB" id="A0A644VT56"/>
<organism evidence="6">
    <name type="scientific">bioreactor metagenome</name>
    <dbReference type="NCBI Taxonomy" id="1076179"/>
    <lineage>
        <taxon>unclassified sequences</taxon>
        <taxon>metagenomes</taxon>
        <taxon>ecological metagenomes</taxon>
    </lineage>
</organism>
<dbReference type="GO" id="GO:0015074">
    <property type="term" value="P:DNA integration"/>
    <property type="evidence" value="ECO:0007669"/>
    <property type="project" value="UniProtKB-KW"/>
</dbReference>
<reference evidence="6" key="1">
    <citation type="submission" date="2019-08" db="EMBL/GenBank/DDBJ databases">
        <authorList>
            <person name="Kucharzyk K."/>
            <person name="Murdoch R.W."/>
            <person name="Higgins S."/>
            <person name="Loffler F."/>
        </authorList>
    </citation>
    <scope>NUCLEOTIDE SEQUENCE</scope>
</reference>
<dbReference type="GO" id="GO:0006310">
    <property type="term" value="P:DNA recombination"/>
    <property type="evidence" value="ECO:0007669"/>
    <property type="project" value="UniProtKB-KW"/>
</dbReference>
<dbReference type="InterPro" id="IPR050090">
    <property type="entry name" value="Tyrosine_recombinase_XerCD"/>
</dbReference>
<dbReference type="PANTHER" id="PTHR30349:SF64">
    <property type="entry name" value="PROPHAGE INTEGRASE INTD-RELATED"/>
    <property type="match status" value="1"/>
</dbReference>